<dbReference type="GO" id="GO:0005524">
    <property type="term" value="F:ATP binding"/>
    <property type="evidence" value="ECO:0007669"/>
    <property type="project" value="UniProtKB-UniRule"/>
</dbReference>
<dbReference type="SMART" id="SM00242">
    <property type="entry name" value="MYSc"/>
    <property type="match status" value="1"/>
</dbReference>
<dbReference type="RefSeq" id="XP_019645205.1">
    <property type="nucleotide sequence ID" value="XM_019789646.1"/>
</dbReference>
<dbReference type="PANTHER" id="PTHR13140">
    <property type="entry name" value="MYOSIN"/>
    <property type="match status" value="1"/>
</dbReference>
<dbReference type="GO" id="GO:0016459">
    <property type="term" value="C:myosin complex"/>
    <property type="evidence" value="ECO:0007669"/>
    <property type="project" value="UniProtKB-KW"/>
</dbReference>
<feature type="region of interest" description="Actin-binding" evidence="11">
    <location>
        <begin position="654"/>
        <end position="676"/>
    </location>
</feature>
<keyword evidence="16" id="KW-1185">Reference proteome</keyword>
<sequence length="1924" mass="220516">MPAYGPSLEDQPSEDFLLGNKKKMMEIRNAPYDVKKSVWIPDQKEIFVEAEIKSEKGDQVTVQTADGKSLAVKKDKCLQRNPPKFACAEDMVNMTFMHEAAVLGNLRQRYDQMLIYTYSGLFCVVINPFKRLPIYSEQVTAMYQGKRRTEVPPHLFSVSDNAYQNMTQERQCQSILITGESGAGKTENTKKVISYFAFVGASGGQQKDPKGSLEEQIVQTNPVLETFGNAKTVRNNNSSRFGKFIRIHFDKRAKLAGGDIETYLLEKSRVIDQLPGMERSYHIFFQMMSNGIPGTTDKYMMSTDASVYKFIKEGVYTVQNLDDGEEFRATDEGFDILNFSAEEKDNIYRISSGILWLGNTEFADRKDHADVENQEVLDKAAQLFGVDGFELANAITKPRVKVGAEFVTKSQNAAQCNNTIGALGKANYGYLFKFLVAKCNETLETGMERVLFIGVLDIAGFEIFELNSFDQLAINYTNEKLQQFFNHHMFVNEQEEYKAEQIEWTFVDFGMDLQACLDLLEKPLGILSTLEEECIVPKATDKTFIEKLCAKHLGKNPKFTKPKASKKKYPAHFELGHYAGPVAYNITGWLEKNKDPVNETAVMVLKRGKVPLLPTIWKEYITQEEQAGEKQAAGGKKKKGGSFQTVSAIHRGQLTELMTNLHSTYPHFVRCIIPNEIKTGGIIDGPLVYNQLTCNGVLEGIRICQKGFPNRSLYGDFLQRYSVCAAHVFASGDFMEGKEATKQILEAIKLDKARYAIGLNKVFFKAGTLAILEEIRDDKVKEIFTMMQSRARQLLQRRIFMKLFGGRAAMRILQNNIRAWFRLRNDWWIRMYQMLKPKLTGGMAEELLKETKVKLGKTEKHYEEIVKKRTELESKLNDMMALKKDIQNALETETAVIGEAQDRVGTLLKEKAELDAQLSEVEEHLEDVADQNRQLESKKMKAEQEHDELKRELEAITLKLSKREKDKQEVEDKLRAMMEEVAVNDELISKLSREKKKLEELNAQTLDDLQSEEDKVQNLTKLKVKLEQTLDDLEDNLEHEKKIRGDVDRVKRKLENDLKNSLDLVAETERYKVELEEKLKKREFEINALNTKVEDETGLAQQMQKKTKELQGRIEELEEELETERAARAKLERQRAELSRELEDIGEKLEESSGATAAQVEQNKKRENELQKVRRELEEATIGHEAATASLRKKHNDTVADMTEQVEGLQRIKAKLEKEKNTLRVEVDDLASNMEQVTKGRVQAEKANKQLEDHLVDANQKVEENQRIIQELSSLKTRLTSENNDLQRQLEESEGSSNQLSRTKSMLTQQMEEVKRQLEEETKGKNSLAHQLRAVQQDCDNLRESLEEEQESKSEIQRNLVKATAEVAAWRSKYETDAIQRTEELEEAKKKLAARLQDAEELVEAANAKCASLEKTKNRLAGEVEDLLLDVEKANTSAAQLEKRQRLLDKQVVEWKNKCESLQAELEAAQKESRAYQTELLKLKNVYDEGVEALEAIKKENKSLQGEINDLNDQLAENAKSIHELTKAKKRLEVERDETQNALDEAEGALEIEQGKVVRVQLELAQLKGDVDKKMAEKEEEFEATRKNHARAIDLVQAQIEVESKGKVDATRARKHLESHLNDIEVQLESANRANAEARKTIAKLYNQIQEMQVQIDDEQRQRDEIREQYNIAERRNQALMAEIDEVRSHLDTAEKSRKVAEAALAESNERLGELSTQNSALAGHKRKLDGDLASIQSELEETISEHKQTQDRAKRAMSETARMAEDLRSEQEHSMTADKTKRNLDANCKDLQRRLEEAEAIALKGGKRAIQKLENRIRDLETLIDESRRYHQEDLKQLRKNERRLKEMTFQADEDRKNQERLQELVEKLQLKIKTFKRQAEEAEEQANANNAKWRKAQHEYEDNLERAEIAESSLNKIRSKTR</sequence>
<dbReference type="Gene3D" id="1.20.120.720">
    <property type="entry name" value="Myosin VI head, motor domain, U50 subdomain"/>
    <property type="match status" value="1"/>
</dbReference>
<dbReference type="GO" id="GO:0051015">
    <property type="term" value="F:actin filament binding"/>
    <property type="evidence" value="ECO:0007669"/>
    <property type="project" value="InterPro"/>
</dbReference>
<proteinExistence type="inferred from homology"/>
<dbReference type="GO" id="GO:0007015">
    <property type="term" value="P:actin filament organization"/>
    <property type="evidence" value="ECO:0007669"/>
    <property type="project" value="TreeGrafter"/>
</dbReference>
<dbReference type="InterPro" id="IPR027417">
    <property type="entry name" value="P-loop_NTPase"/>
</dbReference>
<keyword evidence="9 11" id="KW-0505">Motor protein</keyword>
<evidence type="ECO:0000256" key="12">
    <source>
        <dbReference type="SAM" id="Coils"/>
    </source>
</evidence>
<keyword evidence="8 11" id="KW-0518">Myosin</keyword>
<keyword evidence="5 11" id="KW-0067">ATP-binding</keyword>
<dbReference type="FunFam" id="3.40.850.10:FF:000101">
    <property type="entry name" value="Slow myosin heavy chain 2"/>
    <property type="match status" value="1"/>
</dbReference>
<dbReference type="Gene3D" id="1.20.5.4820">
    <property type="match status" value="1"/>
</dbReference>
<dbReference type="GO" id="GO:0000146">
    <property type="term" value="F:microfilament motor activity"/>
    <property type="evidence" value="ECO:0007669"/>
    <property type="project" value="TreeGrafter"/>
</dbReference>
<evidence type="ECO:0000256" key="2">
    <source>
        <dbReference type="ARBA" id="ARBA00008314"/>
    </source>
</evidence>
<keyword evidence="4 11" id="KW-0547">Nucleotide-binding</keyword>
<dbReference type="FunFam" id="1.20.5.370:FF:000001">
    <property type="entry name" value="Myosin heavy chain"/>
    <property type="match status" value="1"/>
</dbReference>
<dbReference type="Gene3D" id="1.20.5.340">
    <property type="match status" value="5"/>
</dbReference>
<dbReference type="PROSITE" id="PS51844">
    <property type="entry name" value="SH3_LIKE"/>
    <property type="match status" value="1"/>
</dbReference>
<evidence type="ECO:0000259" key="14">
    <source>
        <dbReference type="PROSITE" id="PS51456"/>
    </source>
</evidence>
<dbReference type="SUPFAM" id="SSF90257">
    <property type="entry name" value="Myosin rod fragments"/>
    <property type="match status" value="6"/>
</dbReference>
<dbReference type="OrthoDB" id="6108017at2759"/>
<dbReference type="FunFam" id="1.20.58.530:FF:000001">
    <property type="entry name" value="Myosin heavy chain"/>
    <property type="match status" value="1"/>
</dbReference>
<dbReference type="Pfam" id="PF00063">
    <property type="entry name" value="Myosin_head"/>
    <property type="match status" value="1"/>
</dbReference>
<evidence type="ECO:0000259" key="15">
    <source>
        <dbReference type="PROSITE" id="PS51844"/>
    </source>
</evidence>
<dbReference type="Gene3D" id="1.20.58.530">
    <property type="match status" value="1"/>
</dbReference>
<evidence type="ECO:0000256" key="11">
    <source>
        <dbReference type="PROSITE-ProRule" id="PRU00782"/>
    </source>
</evidence>
<gene>
    <name evidence="17" type="primary">LOC109485944</name>
</gene>
<keyword evidence="6" id="KW-0112">Calmodulin-binding</keyword>
<dbReference type="FunFam" id="1.20.5.340:FF:000003">
    <property type="entry name" value="Myosin heavy chain"/>
    <property type="match status" value="1"/>
</dbReference>
<dbReference type="Pfam" id="PF01576">
    <property type="entry name" value="Myosin_tail_1"/>
    <property type="match status" value="1"/>
</dbReference>
<keyword evidence="10 11" id="KW-0009">Actin-binding</keyword>
<evidence type="ECO:0000256" key="8">
    <source>
        <dbReference type="ARBA" id="ARBA00023123"/>
    </source>
</evidence>
<dbReference type="KEGG" id="bbel:109485944"/>
<reference evidence="17" key="1">
    <citation type="submission" date="2025-08" db="UniProtKB">
        <authorList>
            <consortium name="RefSeq"/>
        </authorList>
    </citation>
    <scope>IDENTIFICATION</scope>
    <source>
        <tissue evidence="17">Gonad</tissue>
    </source>
</reference>
<dbReference type="GO" id="GO:0016020">
    <property type="term" value="C:membrane"/>
    <property type="evidence" value="ECO:0007669"/>
    <property type="project" value="TreeGrafter"/>
</dbReference>
<dbReference type="InterPro" id="IPR014751">
    <property type="entry name" value="XRCC4-like_C"/>
</dbReference>
<dbReference type="FunFam" id="2.30.30.360:FF:000001">
    <property type="entry name" value="Myosin heavy chain"/>
    <property type="match status" value="1"/>
</dbReference>
<dbReference type="Pfam" id="PF02736">
    <property type="entry name" value="Myosin_N"/>
    <property type="match status" value="1"/>
</dbReference>
<dbReference type="FunFam" id="1.10.10.820:FF:000001">
    <property type="entry name" value="Myosin heavy chain"/>
    <property type="match status" value="1"/>
</dbReference>
<feature type="compositionally biased region" description="Polar residues" evidence="13">
    <location>
        <begin position="1295"/>
        <end position="1304"/>
    </location>
</feature>
<organism evidence="16 17">
    <name type="scientific">Branchiostoma belcheri</name>
    <name type="common">Amphioxus</name>
    <dbReference type="NCBI Taxonomy" id="7741"/>
    <lineage>
        <taxon>Eukaryota</taxon>
        <taxon>Metazoa</taxon>
        <taxon>Chordata</taxon>
        <taxon>Cephalochordata</taxon>
        <taxon>Leptocardii</taxon>
        <taxon>Amphioxiformes</taxon>
        <taxon>Branchiostomatidae</taxon>
        <taxon>Branchiostoma</taxon>
    </lineage>
</organism>
<name>A0A6P4ZVH5_BRABE</name>
<dbReference type="Gene3D" id="3.40.850.10">
    <property type="entry name" value="Kinesin motor domain"/>
    <property type="match status" value="1"/>
</dbReference>
<feature type="region of interest" description="Disordered" evidence="13">
    <location>
        <begin position="1283"/>
        <end position="1304"/>
    </location>
</feature>
<keyword evidence="3" id="KW-0963">Cytoplasm</keyword>
<dbReference type="Gene3D" id="1.10.10.820">
    <property type="match status" value="1"/>
</dbReference>
<keyword evidence="7 12" id="KW-0175">Coiled coil</keyword>
<dbReference type="InterPro" id="IPR004009">
    <property type="entry name" value="SH3_Myosin"/>
</dbReference>
<evidence type="ECO:0000256" key="5">
    <source>
        <dbReference type="ARBA" id="ARBA00022840"/>
    </source>
</evidence>
<evidence type="ECO:0000256" key="3">
    <source>
        <dbReference type="ARBA" id="ARBA00022490"/>
    </source>
</evidence>
<feature type="region of interest" description="Disordered" evidence="13">
    <location>
        <begin position="1146"/>
        <end position="1167"/>
    </location>
</feature>
<evidence type="ECO:0000256" key="4">
    <source>
        <dbReference type="ARBA" id="ARBA00022741"/>
    </source>
</evidence>
<accession>A0A6P4ZVH5</accession>
<dbReference type="FunFam" id="1.20.5.370:FF:000008">
    <property type="entry name" value="Myosin heavy chain"/>
    <property type="match status" value="1"/>
</dbReference>
<feature type="domain" description="Myosin N-terminal SH3-like" evidence="15">
    <location>
        <begin position="33"/>
        <end position="82"/>
    </location>
</feature>
<dbReference type="SUPFAM" id="SSF52540">
    <property type="entry name" value="P-loop containing nucleoside triphosphate hydrolases"/>
    <property type="match status" value="1"/>
</dbReference>
<evidence type="ECO:0000256" key="1">
    <source>
        <dbReference type="ARBA" id="ARBA00004657"/>
    </source>
</evidence>
<feature type="domain" description="Myosin motor" evidence="14">
    <location>
        <begin position="86"/>
        <end position="777"/>
    </location>
</feature>
<evidence type="ECO:0000256" key="9">
    <source>
        <dbReference type="ARBA" id="ARBA00023175"/>
    </source>
</evidence>
<protein>
    <submittedName>
        <fullName evidence="17">Myosin-16-like</fullName>
    </submittedName>
</protein>
<feature type="coiled-coil region" evidence="12">
    <location>
        <begin position="862"/>
        <end position="1043"/>
    </location>
</feature>
<dbReference type="GO" id="GO:0030016">
    <property type="term" value="C:myofibril"/>
    <property type="evidence" value="ECO:0007669"/>
    <property type="project" value="UniProtKB-SubCell"/>
</dbReference>
<dbReference type="InterPro" id="IPR036961">
    <property type="entry name" value="Kinesin_motor_dom_sf"/>
</dbReference>
<dbReference type="PRINTS" id="PR00193">
    <property type="entry name" value="MYOSINHEAVY"/>
</dbReference>
<evidence type="ECO:0000256" key="13">
    <source>
        <dbReference type="SAM" id="MobiDB-lite"/>
    </source>
</evidence>
<evidence type="ECO:0000256" key="10">
    <source>
        <dbReference type="ARBA" id="ARBA00023203"/>
    </source>
</evidence>
<dbReference type="GO" id="GO:0005516">
    <property type="term" value="F:calmodulin binding"/>
    <property type="evidence" value="ECO:0007669"/>
    <property type="project" value="UniProtKB-KW"/>
</dbReference>
<evidence type="ECO:0000313" key="17">
    <source>
        <dbReference type="RefSeq" id="XP_019645205.1"/>
    </source>
</evidence>
<dbReference type="InterPro" id="IPR008989">
    <property type="entry name" value="Myosin_S1_N"/>
</dbReference>
<dbReference type="PANTHER" id="PTHR13140:SF857">
    <property type="entry name" value="MYOSIN-11"/>
    <property type="match status" value="1"/>
</dbReference>
<dbReference type="CDD" id="cd01377">
    <property type="entry name" value="MYSc_class_II"/>
    <property type="match status" value="1"/>
</dbReference>
<dbReference type="GeneID" id="109485944"/>
<feature type="binding site" evidence="11">
    <location>
        <begin position="179"/>
        <end position="186"/>
    </location>
    <ligand>
        <name>ATP</name>
        <dbReference type="ChEBI" id="CHEBI:30616"/>
    </ligand>
</feature>
<evidence type="ECO:0000256" key="7">
    <source>
        <dbReference type="ARBA" id="ARBA00023054"/>
    </source>
</evidence>
<comment type="similarity">
    <text evidence="2 11">Belongs to the TRAFAC class myosin-kinesin ATPase superfamily. Myosin family.</text>
</comment>
<dbReference type="InterPro" id="IPR001609">
    <property type="entry name" value="Myosin_head_motor_dom-like"/>
</dbReference>
<dbReference type="InterPro" id="IPR002928">
    <property type="entry name" value="Myosin_tail"/>
</dbReference>
<feature type="compositionally biased region" description="Basic and acidic residues" evidence="13">
    <location>
        <begin position="1898"/>
        <end position="1911"/>
    </location>
</feature>
<comment type="subcellular location">
    <subcellularLocation>
        <location evidence="1">Cytoplasm</location>
        <location evidence="1">Myofibril</location>
    </subcellularLocation>
</comment>
<evidence type="ECO:0000256" key="6">
    <source>
        <dbReference type="ARBA" id="ARBA00022860"/>
    </source>
</evidence>
<dbReference type="Gene3D" id="1.20.5.370">
    <property type="match status" value="5"/>
</dbReference>
<dbReference type="Proteomes" id="UP000515135">
    <property type="component" value="Unplaced"/>
</dbReference>
<evidence type="ECO:0000313" key="16">
    <source>
        <dbReference type="Proteomes" id="UP000515135"/>
    </source>
</evidence>
<feature type="region of interest" description="Disordered" evidence="13">
    <location>
        <begin position="1883"/>
        <end position="1924"/>
    </location>
</feature>
<dbReference type="Gene3D" id="2.30.30.360">
    <property type="entry name" value="Myosin S1 fragment, N-terminal"/>
    <property type="match status" value="1"/>
</dbReference>
<dbReference type="PROSITE" id="PS51456">
    <property type="entry name" value="MYOSIN_MOTOR"/>
    <property type="match status" value="1"/>
</dbReference>